<dbReference type="KEGG" id="smam:Mal15_60740"/>
<organism evidence="5 6">
    <name type="scientific">Stieleria maiorica</name>
    <dbReference type="NCBI Taxonomy" id="2795974"/>
    <lineage>
        <taxon>Bacteria</taxon>
        <taxon>Pseudomonadati</taxon>
        <taxon>Planctomycetota</taxon>
        <taxon>Planctomycetia</taxon>
        <taxon>Pirellulales</taxon>
        <taxon>Pirellulaceae</taxon>
        <taxon>Stieleria</taxon>
    </lineage>
</organism>
<name>A0A5B9MPF6_9BACT</name>
<dbReference type="GO" id="GO:0016020">
    <property type="term" value="C:membrane"/>
    <property type="evidence" value="ECO:0007669"/>
    <property type="project" value="UniProtKB-SubCell"/>
</dbReference>
<evidence type="ECO:0000256" key="1">
    <source>
        <dbReference type="ARBA" id="ARBA00004167"/>
    </source>
</evidence>
<dbReference type="CDD" id="cd03402">
    <property type="entry name" value="SPFH_like_u2"/>
    <property type="match status" value="1"/>
</dbReference>
<keyword evidence="3" id="KW-1133">Transmembrane helix</keyword>
<gene>
    <name evidence="5" type="ORF">Mal15_60740</name>
</gene>
<dbReference type="InterPro" id="IPR001107">
    <property type="entry name" value="Band_7"/>
</dbReference>
<feature type="region of interest" description="Disordered" evidence="2">
    <location>
        <begin position="124"/>
        <end position="156"/>
    </location>
</feature>
<comment type="subcellular location">
    <subcellularLocation>
        <location evidence="1">Membrane</location>
        <topology evidence="1">Single-pass membrane protein</topology>
    </subcellularLocation>
</comment>
<evidence type="ECO:0000256" key="3">
    <source>
        <dbReference type="SAM" id="Phobius"/>
    </source>
</evidence>
<evidence type="ECO:0000313" key="5">
    <source>
        <dbReference type="EMBL" id="QEG01991.1"/>
    </source>
</evidence>
<dbReference type="Gene3D" id="3.30.479.30">
    <property type="entry name" value="Band 7 domain"/>
    <property type="match status" value="1"/>
</dbReference>
<sequence length="326" mass="35321">MTSTALPGTPKPDGSHHHERVVEAIPGWGPLFFGIGLIVTAPCCVVAGAINAPLAPLLVPVGVLMLITGIATLFGLMAIAPNNSRVLLLFGQYKGTVKRSGFVWVNPFYSKKKVSLRVRNFETGSSTKPETKNKEGVVTQAKTRTPGKPSKVNDRDGNPIEISAVVVWKVVDTAEALFEVDDFENFVEVQSEAALRSLATRYPYDSRDDEQSLRGSTDEICDRLREDIQDRLEKAGVQVLEARISHLAYAPEIAAAMLQRQQASAVVAARTKIVDGAVGMVEMALEHLNRDNIVELDASQRAALVSNLLVVLCSDRHTQPVVQTGA</sequence>
<evidence type="ECO:0000259" key="4">
    <source>
        <dbReference type="SMART" id="SM00244"/>
    </source>
</evidence>
<protein>
    <submittedName>
        <fullName evidence="5">SPFH domain / Band 7 family protein</fullName>
    </submittedName>
</protein>
<keyword evidence="3" id="KW-0472">Membrane</keyword>
<keyword evidence="3" id="KW-0812">Transmembrane</keyword>
<feature type="transmembrane region" description="Helical" evidence="3">
    <location>
        <begin position="31"/>
        <end position="50"/>
    </location>
</feature>
<dbReference type="RefSeq" id="WP_147870994.1">
    <property type="nucleotide sequence ID" value="NZ_CP036264.1"/>
</dbReference>
<dbReference type="PANTHER" id="PTHR43446:SF1">
    <property type="entry name" value="BAND 7 DOMAIN-CONTAINING PROTEIN"/>
    <property type="match status" value="1"/>
</dbReference>
<evidence type="ECO:0000313" key="6">
    <source>
        <dbReference type="Proteomes" id="UP000321353"/>
    </source>
</evidence>
<dbReference type="Pfam" id="PF01145">
    <property type="entry name" value="Band_7"/>
    <property type="match status" value="1"/>
</dbReference>
<accession>A0A5B9MPF6</accession>
<dbReference type="InterPro" id="IPR036013">
    <property type="entry name" value="Band_7/SPFH_dom_sf"/>
</dbReference>
<feature type="domain" description="Band 7" evidence="4">
    <location>
        <begin position="74"/>
        <end position="261"/>
    </location>
</feature>
<dbReference type="PANTHER" id="PTHR43446">
    <property type="entry name" value="MEMBRANE PROTEIN-RELATED"/>
    <property type="match status" value="1"/>
</dbReference>
<proteinExistence type="predicted"/>
<evidence type="ECO:0000256" key="2">
    <source>
        <dbReference type="SAM" id="MobiDB-lite"/>
    </source>
</evidence>
<reference evidence="5 6" key="1">
    <citation type="submission" date="2019-02" db="EMBL/GenBank/DDBJ databases">
        <title>Planctomycetal bacteria perform biofilm scaping via a novel small molecule.</title>
        <authorList>
            <person name="Jeske O."/>
            <person name="Boedeker C."/>
            <person name="Wiegand S."/>
            <person name="Breitling P."/>
            <person name="Kallscheuer N."/>
            <person name="Jogler M."/>
            <person name="Rohde M."/>
            <person name="Petersen J."/>
            <person name="Medema M.H."/>
            <person name="Surup F."/>
            <person name="Jogler C."/>
        </authorList>
    </citation>
    <scope>NUCLEOTIDE SEQUENCE [LARGE SCALE GENOMIC DNA]</scope>
    <source>
        <strain evidence="5 6">Mal15</strain>
    </source>
</reference>
<keyword evidence="6" id="KW-1185">Reference proteome</keyword>
<dbReference type="SMART" id="SM00244">
    <property type="entry name" value="PHB"/>
    <property type="match status" value="1"/>
</dbReference>
<dbReference type="AlphaFoldDB" id="A0A5B9MPF6"/>
<dbReference type="SUPFAM" id="SSF117892">
    <property type="entry name" value="Band 7/SPFH domain"/>
    <property type="match status" value="1"/>
</dbReference>
<feature type="transmembrane region" description="Helical" evidence="3">
    <location>
        <begin position="57"/>
        <end position="80"/>
    </location>
</feature>
<dbReference type="Proteomes" id="UP000321353">
    <property type="component" value="Chromosome"/>
</dbReference>
<dbReference type="EMBL" id="CP036264">
    <property type="protein sequence ID" value="QEG01991.1"/>
    <property type="molecule type" value="Genomic_DNA"/>
</dbReference>